<evidence type="ECO:0000256" key="1">
    <source>
        <dbReference type="SAM" id="Coils"/>
    </source>
</evidence>
<dbReference type="OrthoDB" id="8547929at2"/>
<feature type="coiled-coil region" evidence="1">
    <location>
        <begin position="115"/>
        <end position="142"/>
    </location>
</feature>
<evidence type="ECO:0000313" key="7">
    <source>
        <dbReference type="Proteomes" id="UP000324176"/>
    </source>
</evidence>
<reference evidence="4 6" key="2">
    <citation type="journal article" date="2016" name="Genome Announc.">
        <title>Genome Sequence of Nitrosomonas communis Strain Nm2, a Mesophilic Ammonia-Oxidizing Bacterium Isolated from Mediterranean Soil.</title>
        <authorList>
            <person name="Kozlowski J.A."/>
            <person name="Kits K.D."/>
            <person name="Stein L.Y."/>
        </authorList>
    </citation>
    <scope>NUCLEOTIDE SEQUENCE [LARGE SCALE GENOMIC DNA]</scope>
    <source>
        <strain evidence="4 6">Nm2</strain>
    </source>
</reference>
<accession>A0A0F7KIK1</accession>
<dbReference type="AlphaFoldDB" id="A0A0F7KIK1"/>
<evidence type="ECO:0000256" key="3">
    <source>
        <dbReference type="SAM" id="SignalP"/>
    </source>
</evidence>
<proteinExistence type="predicted"/>
<reference evidence="6" key="1">
    <citation type="submission" date="2015-05" db="EMBL/GenBank/DDBJ databases">
        <title>Draft genome of Nitrosomonas communis strain Nm2.</title>
        <authorList>
            <person name="Kozlowski J.A."/>
            <person name="Kits K.D."/>
            <person name="Stein L.Y."/>
        </authorList>
    </citation>
    <scope>NUCLEOTIDE SEQUENCE [LARGE SCALE GENOMIC DNA]</scope>
    <source>
        <strain evidence="6">Nm2</strain>
    </source>
</reference>
<evidence type="ECO:0000313" key="5">
    <source>
        <dbReference type="EMBL" id="TYP90866.1"/>
    </source>
</evidence>
<feature type="compositionally biased region" description="Polar residues" evidence="2">
    <location>
        <begin position="85"/>
        <end position="96"/>
    </location>
</feature>
<feature type="chain" id="PRO_5035990350" description="DUF4124 domain-containing protein" evidence="3">
    <location>
        <begin position="21"/>
        <end position="143"/>
    </location>
</feature>
<keyword evidence="6" id="KW-1185">Reference proteome</keyword>
<feature type="signal peptide" evidence="3">
    <location>
        <begin position="1"/>
        <end position="20"/>
    </location>
</feature>
<dbReference type="PATRIC" id="fig|44574.3.peg.4366"/>
<dbReference type="Proteomes" id="UP000324176">
    <property type="component" value="Unassembled WGS sequence"/>
</dbReference>
<protein>
    <recommendedName>
        <fullName evidence="8">DUF4124 domain-containing protein</fullName>
    </recommendedName>
</protein>
<dbReference type="Proteomes" id="UP000034156">
    <property type="component" value="Chromosome"/>
</dbReference>
<dbReference type="EMBL" id="VNHT01000013">
    <property type="protein sequence ID" value="TYP90866.1"/>
    <property type="molecule type" value="Genomic_DNA"/>
</dbReference>
<gene>
    <name evidence="4" type="ORF">AAW31_18165</name>
    <name evidence="5" type="ORF">BCL69_101323</name>
</gene>
<reference evidence="5 7" key="3">
    <citation type="submission" date="2019-07" db="EMBL/GenBank/DDBJ databases">
        <title>Active sludge and wastewater microbial communities from Klosterneuburg, Austria.</title>
        <authorList>
            <person name="Wagner M."/>
        </authorList>
    </citation>
    <scope>NUCLEOTIDE SEQUENCE [LARGE SCALE GENOMIC DNA]</scope>
    <source>
        <strain evidence="5 7">Nm2</strain>
    </source>
</reference>
<evidence type="ECO:0008006" key="8">
    <source>
        <dbReference type="Google" id="ProtNLM"/>
    </source>
</evidence>
<feature type="region of interest" description="Disordered" evidence="2">
    <location>
        <begin position="69"/>
        <end position="112"/>
    </location>
</feature>
<dbReference type="RefSeq" id="WP_046851316.1">
    <property type="nucleotide sequence ID" value="NZ_CBDIPD010000064.1"/>
</dbReference>
<keyword evidence="3" id="KW-0732">Signal</keyword>
<evidence type="ECO:0000256" key="2">
    <source>
        <dbReference type="SAM" id="MobiDB-lite"/>
    </source>
</evidence>
<keyword evidence="1" id="KW-0175">Coiled coil</keyword>
<evidence type="ECO:0000313" key="4">
    <source>
        <dbReference type="EMBL" id="AKH39296.1"/>
    </source>
</evidence>
<sequence>MKIANFLLVLLSTYSLLCMAQSGIYKHVNQDGQTLYSNTKMRGANEIDLPEIIVLPASRYSPVNLAIKKGASLPEPNKTTDKKSNQGVKQASMTETAHQDSSDKNVSQLSNQERLHQVNEEIALYEESIEALEVELYNLKQEY</sequence>
<dbReference type="KEGG" id="nco:AAW31_18165"/>
<name>A0A0F7KIK1_9PROT</name>
<organism evidence="4 6">
    <name type="scientific">Nitrosomonas communis</name>
    <dbReference type="NCBI Taxonomy" id="44574"/>
    <lineage>
        <taxon>Bacteria</taxon>
        <taxon>Pseudomonadati</taxon>
        <taxon>Pseudomonadota</taxon>
        <taxon>Betaproteobacteria</taxon>
        <taxon>Nitrosomonadales</taxon>
        <taxon>Nitrosomonadaceae</taxon>
        <taxon>Nitrosomonas</taxon>
    </lineage>
</organism>
<dbReference type="EMBL" id="CP011451">
    <property type="protein sequence ID" value="AKH39296.1"/>
    <property type="molecule type" value="Genomic_DNA"/>
</dbReference>
<evidence type="ECO:0000313" key="6">
    <source>
        <dbReference type="Proteomes" id="UP000034156"/>
    </source>
</evidence>